<dbReference type="AlphaFoldDB" id="A0A6M1L541"/>
<dbReference type="GO" id="GO:0005737">
    <property type="term" value="C:cytoplasm"/>
    <property type="evidence" value="ECO:0007669"/>
    <property type="project" value="TreeGrafter"/>
</dbReference>
<dbReference type="NCBIfam" id="TIGR00081">
    <property type="entry name" value="purC"/>
    <property type="match status" value="1"/>
</dbReference>
<reference evidence="10 11" key="1">
    <citation type="submission" date="2020-02" db="EMBL/GenBank/DDBJ databases">
        <title>Draft Genome Sequence of Verrucosispora sp. Strain CWR15, Isolated from Gulf of Mexico Sponge.</title>
        <authorList>
            <person name="Kennedy S.J."/>
            <person name="Cella E."/>
            <person name="Azarian T."/>
            <person name="Baker B.J."/>
            <person name="Shaw L.N."/>
        </authorList>
    </citation>
    <scope>NUCLEOTIDE SEQUENCE [LARGE SCALE GENOMIC DNA]</scope>
    <source>
        <strain evidence="10 11">CWR15</strain>
    </source>
</reference>
<dbReference type="GO" id="GO:0005524">
    <property type="term" value="F:ATP binding"/>
    <property type="evidence" value="ECO:0007669"/>
    <property type="project" value="UniProtKB-KW"/>
</dbReference>
<dbReference type="PANTHER" id="PTHR43700">
    <property type="entry name" value="PHOSPHORIBOSYLAMINOIMIDAZOLE-SUCCINOCARBOXAMIDE SYNTHASE"/>
    <property type="match status" value="1"/>
</dbReference>
<evidence type="ECO:0000256" key="8">
    <source>
        <dbReference type="HAMAP-Rule" id="MF_00137"/>
    </source>
</evidence>
<dbReference type="HAMAP" id="MF_00137">
    <property type="entry name" value="SAICAR_synth"/>
    <property type="match status" value="1"/>
</dbReference>
<evidence type="ECO:0000256" key="2">
    <source>
        <dbReference type="ARBA" id="ARBA00010190"/>
    </source>
</evidence>
<dbReference type="GO" id="GO:0006189">
    <property type="term" value="P:'de novo' IMP biosynthetic process"/>
    <property type="evidence" value="ECO:0007669"/>
    <property type="project" value="UniProtKB-UniRule"/>
</dbReference>
<evidence type="ECO:0000256" key="3">
    <source>
        <dbReference type="ARBA" id="ARBA00022598"/>
    </source>
</evidence>
<comment type="caution">
    <text evidence="10">The sequence shown here is derived from an EMBL/GenBank/DDBJ whole genome shotgun (WGS) entry which is preliminary data.</text>
</comment>
<evidence type="ECO:0000256" key="5">
    <source>
        <dbReference type="ARBA" id="ARBA00022755"/>
    </source>
</evidence>
<keyword evidence="3 8" id="KW-0436">Ligase</keyword>
<keyword evidence="4 8" id="KW-0547">Nucleotide-binding</keyword>
<evidence type="ECO:0000256" key="4">
    <source>
        <dbReference type="ARBA" id="ARBA00022741"/>
    </source>
</evidence>
<sequence>MELLHSGKVRDVYAEGDDLILVASDRISVYDVVLPTPIPDKGKLLTALSLWWFEQLADLVPNHVISATDVPPEFAGRAIRCRRLEMVPVECVARGFLTGGGLKEYESTGKVSGVELPRGLVEASILPEPIFTPSTKAPVGEHDEPMTFAEVADKVGAQTADRLRQVTIDVYCRGAELAADRGILVADTKIELGWAPDGTLVLGDELLTPDSSRFWPAESYQPGRAQFSYDKQYVRDWAARSGWDKRHPAPEVPADVVDATRARYVDVYEKLTGNRW</sequence>
<dbReference type="Gene3D" id="3.30.470.20">
    <property type="entry name" value="ATP-grasp fold, B domain"/>
    <property type="match status" value="1"/>
</dbReference>
<dbReference type="EC" id="6.3.2.6" evidence="8"/>
<evidence type="ECO:0000259" key="9">
    <source>
        <dbReference type="Pfam" id="PF01259"/>
    </source>
</evidence>
<dbReference type="Pfam" id="PF01259">
    <property type="entry name" value="SAICAR_synt"/>
    <property type="match status" value="1"/>
</dbReference>
<evidence type="ECO:0000256" key="6">
    <source>
        <dbReference type="ARBA" id="ARBA00022840"/>
    </source>
</evidence>
<dbReference type="Proteomes" id="UP000478148">
    <property type="component" value="Unassembled WGS sequence"/>
</dbReference>
<evidence type="ECO:0000256" key="7">
    <source>
        <dbReference type="ARBA" id="ARBA00048475"/>
    </source>
</evidence>
<accession>A0A6M1L541</accession>
<proteinExistence type="inferred from homology"/>
<evidence type="ECO:0000256" key="1">
    <source>
        <dbReference type="ARBA" id="ARBA00004672"/>
    </source>
</evidence>
<evidence type="ECO:0000313" key="11">
    <source>
        <dbReference type="Proteomes" id="UP000478148"/>
    </source>
</evidence>
<evidence type="ECO:0000313" key="10">
    <source>
        <dbReference type="EMBL" id="NGM13820.1"/>
    </source>
</evidence>
<dbReference type="EMBL" id="SAIY01000004">
    <property type="protein sequence ID" value="NGM13820.1"/>
    <property type="molecule type" value="Genomic_DNA"/>
</dbReference>
<feature type="domain" description="SAICAR synthetase/ADE2 N-terminal" evidence="9">
    <location>
        <begin position="4"/>
        <end position="247"/>
    </location>
</feature>
<comment type="similarity">
    <text evidence="2 8">Belongs to the SAICAR synthetase family.</text>
</comment>
<keyword evidence="6 8" id="KW-0067">ATP-binding</keyword>
<dbReference type="GO" id="GO:0004639">
    <property type="term" value="F:phosphoribosylaminoimidazolesuccinocarboxamide synthase activity"/>
    <property type="evidence" value="ECO:0007669"/>
    <property type="project" value="UniProtKB-UniRule"/>
</dbReference>
<dbReference type="FunFam" id="3.30.470.20:FF:000015">
    <property type="entry name" value="Phosphoribosylaminoimidazole-succinocarboxamide synthase"/>
    <property type="match status" value="1"/>
</dbReference>
<dbReference type="Gene3D" id="3.30.200.20">
    <property type="entry name" value="Phosphorylase Kinase, domain 1"/>
    <property type="match status" value="1"/>
</dbReference>
<dbReference type="PANTHER" id="PTHR43700:SF1">
    <property type="entry name" value="PHOSPHORIBOSYLAMINOIMIDAZOLE-SUCCINOCARBOXAMIDE SYNTHASE"/>
    <property type="match status" value="1"/>
</dbReference>
<keyword evidence="5 8" id="KW-0658">Purine biosynthesis</keyword>
<name>A0A6M1L541_9ACTN</name>
<dbReference type="UniPathway" id="UPA00074">
    <property type="reaction ID" value="UER00131"/>
</dbReference>
<comment type="pathway">
    <text evidence="1 8">Purine metabolism; IMP biosynthesis via de novo pathway; 5-amino-1-(5-phospho-D-ribosyl)imidazole-4-carboxamide from 5-amino-1-(5-phospho-D-ribosyl)imidazole-4-carboxylate: step 1/2.</text>
</comment>
<dbReference type="NCBIfam" id="NF010568">
    <property type="entry name" value="PRK13961.1"/>
    <property type="match status" value="1"/>
</dbReference>
<keyword evidence="11" id="KW-1185">Reference proteome</keyword>
<dbReference type="InterPro" id="IPR001636">
    <property type="entry name" value="SAICAR_synth"/>
</dbReference>
<comment type="catalytic activity">
    <reaction evidence="7 8">
        <text>5-amino-1-(5-phospho-D-ribosyl)imidazole-4-carboxylate + L-aspartate + ATP = (2S)-2-[5-amino-1-(5-phospho-beta-D-ribosyl)imidazole-4-carboxamido]succinate + ADP + phosphate + 2 H(+)</text>
        <dbReference type="Rhea" id="RHEA:22628"/>
        <dbReference type="ChEBI" id="CHEBI:15378"/>
        <dbReference type="ChEBI" id="CHEBI:29991"/>
        <dbReference type="ChEBI" id="CHEBI:30616"/>
        <dbReference type="ChEBI" id="CHEBI:43474"/>
        <dbReference type="ChEBI" id="CHEBI:58443"/>
        <dbReference type="ChEBI" id="CHEBI:77657"/>
        <dbReference type="ChEBI" id="CHEBI:456216"/>
        <dbReference type="EC" id="6.3.2.6"/>
    </reaction>
</comment>
<dbReference type="InterPro" id="IPR028923">
    <property type="entry name" value="SAICAR_synt/ADE2_N"/>
</dbReference>
<dbReference type="SUPFAM" id="SSF56104">
    <property type="entry name" value="SAICAR synthase-like"/>
    <property type="match status" value="1"/>
</dbReference>
<protein>
    <recommendedName>
        <fullName evidence="8">Phosphoribosylaminoimidazole-succinocarboxamide synthase</fullName>
        <ecNumber evidence="8">6.3.2.6</ecNumber>
    </recommendedName>
    <alternativeName>
        <fullName evidence="8">SAICAR synthetase</fullName>
    </alternativeName>
</protein>
<dbReference type="RefSeq" id="WP_164447737.1">
    <property type="nucleotide sequence ID" value="NZ_SAIY01000004.1"/>
</dbReference>
<gene>
    <name evidence="8" type="primary">purC</name>
    <name evidence="10" type="ORF">ENC19_14655</name>
</gene>
<dbReference type="CDD" id="cd01414">
    <property type="entry name" value="SAICAR_synt_Sc"/>
    <property type="match status" value="1"/>
</dbReference>
<organism evidence="10 11">
    <name type="scientific">Verrucosispora sioxanthis</name>
    <dbReference type="NCBI Taxonomy" id="2499994"/>
    <lineage>
        <taxon>Bacteria</taxon>
        <taxon>Bacillati</taxon>
        <taxon>Actinomycetota</taxon>
        <taxon>Actinomycetes</taxon>
        <taxon>Micromonosporales</taxon>
        <taxon>Micromonosporaceae</taxon>
        <taxon>Micromonospora</taxon>
    </lineage>
</organism>